<dbReference type="Proteomes" id="UP000613974">
    <property type="component" value="Unassembled WGS sequence"/>
</dbReference>
<evidence type="ECO:0000256" key="3">
    <source>
        <dbReference type="ARBA" id="ARBA00023239"/>
    </source>
</evidence>
<dbReference type="Gene3D" id="3.40.640.10">
    <property type="entry name" value="Type I PLP-dependent aspartate aminotransferase-like (Major domain)"/>
    <property type="match status" value="1"/>
</dbReference>
<keyword evidence="2" id="KW-0663">Pyridoxal phosphate</keyword>
<keyword evidence="3" id="KW-0456">Lyase</keyword>
<dbReference type="PANTHER" id="PTHR42735:SF4">
    <property type="entry name" value="PYRIDOXAL PHOSPHATE-DEPENDENT DECARBOXYLASE FAMILY PROTEIN"/>
    <property type="match status" value="1"/>
</dbReference>
<comment type="cofactor">
    <cofactor evidence="1">
        <name>pyridoxal 5'-phosphate</name>
        <dbReference type="ChEBI" id="CHEBI:597326"/>
    </cofactor>
</comment>
<protein>
    <recommendedName>
        <fullName evidence="6">Decarboxylase</fullName>
    </recommendedName>
</protein>
<evidence type="ECO:0000256" key="1">
    <source>
        <dbReference type="ARBA" id="ARBA00001933"/>
    </source>
</evidence>
<dbReference type="PANTHER" id="PTHR42735">
    <property type="match status" value="1"/>
</dbReference>
<evidence type="ECO:0000313" key="5">
    <source>
        <dbReference type="Proteomes" id="UP000613974"/>
    </source>
</evidence>
<keyword evidence="5" id="KW-1185">Reference proteome</keyword>
<proteinExistence type="predicted"/>
<dbReference type="Pfam" id="PF00282">
    <property type="entry name" value="Pyridoxal_deC"/>
    <property type="match status" value="1"/>
</dbReference>
<organism evidence="4 5">
    <name type="scientific">Streptomyces nojiriensis</name>
    <dbReference type="NCBI Taxonomy" id="66374"/>
    <lineage>
        <taxon>Bacteria</taxon>
        <taxon>Bacillati</taxon>
        <taxon>Actinomycetota</taxon>
        <taxon>Actinomycetes</taxon>
        <taxon>Kitasatosporales</taxon>
        <taxon>Streptomycetaceae</taxon>
        <taxon>Streptomyces</taxon>
    </lineage>
</organism>
<gene>
    <name evidence="4" type="ORF">Snoj_32370</name>
</gene>
<dbReference type="EMBL" id="BNEC01000005">
    <property type="protein sequence ID" value="GHI69319.1"/>
    <property type="molecule type" value="Genomic_DNA"/>
</dbReference>
<dbReference type="InterPro" id="IPR015424">
    <property type="entry name" value="PyrdxlP-dep_Trfase"/>
</dbReference>
<dbReference type="InterPro" id="IPR002129">
    <property type="entry name" value="PyrdxlP-dep_de-COase"/>
</dbReference>
<sequence length="729" mass="81112">MTNEFSRKQSESPSRVAPELDLAKARGTPSLAAWFLGPMAENQQVLTELINDALNKHCEDRKNFYPNDPEYVSDEIKESQAYQDSVEVLRSEHTKLLKRLEGSVPFFSYRYQAHMLWDHTLPSIAGYFAAMLYNQNNVAAEASPVTTRLEEEVGLDLCRMLGYDEAGTPAPWGHLTCDGTVANLEALWSARNLMYYPLAVAEAIRRHQDALGTARDITVRLANGQDEPRLLDLDAWESVNLPVDEVLGLPNRMVKKCHIQPDDLRLINEFTLQYLGYEAFQRRFLDGQVGDPAVLVTATMHYSWPKAASILGIGQGGLIPIDVDLDARATEGCVRAKLDSCMQDRRPVVCHVAVLGSTEQSAIDPLERMLVVREEFHRRNVSYPIHVDAAWGGYFAAMRRKPSPPSDGQLPRETPAVEMSRYANRQYDCLNRADSITIDPHKAGFVPYPAGGLCYRNGAQKKMVLFSAPYIDQGSSTVGVGKYGVEGSKPGAAAASVYLSHRVITADQNGYGKILGQALFNSKRLYAAVVTMGLDNPDFLVAPCQRLPVERTSPDDEEALKGQLRFIKERIVDRSNNDLKADTEAMGLLAELGSDQLIIAYAFNSRSDDMPNPNLTTTNLINRRIARKLAILPEIAVAEGMPKTEQRPTMIVSGSQLDPSLYGQDYMRFLMKRLGVRGDPTKDSIDYLLSCTMDPWMTSTVDGNFIDNLRELLAEAVREAILHVAREGF</sequence>
<dbReference type="InterPro" id="IPR050477">
    <property type="entry name" value="GrpII_AminoAcid_Decarb"/>
</dbReference>
<evidence type="ECO:0000313" key="4">
    <source>
        <dbReference type="EMBL" id="GHI69319.1"/>
    </source>
</evidence>
<comment type="caution">
    <text evidence="4">The sequence shown here is derived from an EMBL/GenBank/DDBJ whole genome shotgun (WGS) entry which is preliminary data.</text>
</comment>
<dbReference type="InterPro" id="IPR015421">
    <property type="entry name" value="PyrdxlP-dep_Trfase_major"/>
</dbReference>
<accession>A0ABQ3SMI6</accession>
<evidence type="ECO:0008006" key="6">
    <source>
        <dbReference type="Google" id="ProtNLM"/>
    </source>
</evidence>
<reference evidence="5" key="1">
    <citation type="submission" date="2023-07" db="EMBL/GenBank/DDBJ databases">
        <title>Whole genome shotgun sequence of Streptomyces nojiriensis NBRC 13794.</title>
        <authorList>
            <person name="Komaki H."/>
            <person name="Tamura T."/>
        </authorList>
    </citation>
    <scope>NUCLEOTIDE SEQUENCE [LARGE SCALE GENOMIC DNA]</scope>
    <source>
        <strain evidence="5">NBRC 13794</strain>
    </source>
</reference>
<name>A0ABQ3SMI6_9ACTN</name>
<evidence type="ECO:0000256" key="2">
    <source>
        <dbReference type="ARBA" id="ARBA00022898"/>
    </source>
</evidence>
<dbReference type="SUPFAM" id="SSF53383">
    <property type="entry name" value="PLP-dependent transferases"/>
    <property type="match status" value="1"/>
</dbReference>